<feature type="compositionally biased region" description="Pro residues" evidence="1">
    <location>
        <begin position="1770"/>
        <end position="1780"/>
    </location>
</feature>
<accession>A0ABP0LGV0</accession>
<feature type="compositionally biased region" description="Low complexity" evidence="1">
    <location>
        <begin position="185"/>
        <end position="194"/>
    </location>
</feature>
<dbReference type="EMBL" id="CAXAMN010012525">
    <property type="protein sequence ID" value="CAK9038397.1"/>
    <property type="molecule type" value="Genomic_DNA"/>
</dbReference>
<feature type="region of interest" description="Disordered" evidence="1">
    <location>
        <begin position="909"/>
        <end position="955"/>
    </location>
</feature>
<dbReference type="Gene3D" id="3.30.420.10">
    <property type="entry name" value="Ribonuclease H-like superfamily/Ribonuclease H"/>
    <property type="match status" value="1"/>
</dbReference>
<feature type="compositionally biased region" description="Basic and acidic residues" evidence="1">
    <location>
        <begin position="477"/>
        <end position="490"/>
    </location>
</feature>
<gene>
    <name evidence="3" type="ORF">CCMP2556_LOCUS21012</name>
</gene>
<feature type="compositionally biased region" description="Low complexity" evidence="1">
    <location>
        <begin position="453"/>
        <end position="475"/>
    </location>
</feature>
<feature type="region of interest" description="Disordered" evidence="1">
    <location>
        <begin position="610"/>
        <end position="629"/>
    </location>
</feature>
<feature type="region of interest" description="Disordered" evidence="1">
    <location>
        <begin position="841"/>
        <end position="868"/>
    </location>
</feature>
<reference evidence="3 4" key="1">
    <citation type="submission" date="2024-02" db="EMBL/GenBank/DDBJ databases">
        <authorList>
            <person name="Chen Y."/>
            <person name="Shah S."/>
            <person name="Dougan E. K."/>
            <person name="Thang M."/>
            <person name="Chan C."/>
        </authorList>
    </citation>
    <scope>NUCLEOTIDE SEQUENCE [LARGE SCALE GENOMIC DNA]</scope>
</reference>
<comment type="caution">
    <text evidence="3">The sequence shown here is derived from an EMBL/GenBank/DDBJ whole genome shotgun (WGS) entry which is preliminary data.</text>
</comment>
<feature type="compositionally biased region" description="Basic and acidic residues" evidence="1">
    <location>
        <begin position="82"/>
        <end position="91"/>
    </location>
</feature>
<feature type="region of interest" description="Disordered" evidence="1">
    <location>
        <begin position="427"/>
        <end position="518"/>
    </location>
</feature>
<feature type="compositionally biased region" description="Pro residues" evidence="1">
    <location>
        <begin position="940"/>
        <end position="953"/>
    </location>
</feature>
<feature type="region of interest" description="Disordered" evidence="1">
    <location>
        <begin position="155"/>
        <end position="209"/>
    </location>
</feature>
<dbReference type="InterPro" id="IPR012337">
    <property type="entry name" value="RNaseH-like_sf"/>
</dbReference>
<feature type="compositionally biased region" description="Polar residues" evidence="1">
    <location>
        <begin position="495"/>
        <end position="506"/>
    </location>
</feature>
<evidence type="ECO:0000313" key="3">
    <source>
        <dbReference type="EMBL" id="CAK9038397.1"/>
    </source>
</evidence>
<feature type="region of interest" description="Disordered" evidence="1">
    <location>
        <begin position="1"/>
        <end position="140"/>
    </location>
</feature>
<evidence type="ECO:0000259" key="2">
    <source>
        <dbReference type="PROSITE" id="PS50994"/>
    </source>
</evidence>
<protein>
    <recommendedName>
        <fullName evidence="2">Integrase catalytic domain-containing protein</fullName>
    </recommendedName>
</protein>
<feature type="region of interest" description="Disordered" evidence="1">
    <location>
        <begin position="1770"/>
        <end position="1798"/>
    </location>
</feature>
<dbReference type="Proteomes" id="UP001642484">
    <property type="component" value="Unassembled WGS sequence"/>
</dbReference>
<organism evidence="3 4">
    <name type="scientific">Durusdinium trenchii</name>
    <dbReference type="NCBI Taxonomy" id="1381693"/>
    <lineage>
        <taxon>Eukaryota</taxon>
        <taxon>Sar</taxon>
        <taxon>Alveolata</taxon>
        <taxon>Dinophyceae</taxon>
        <taxon>Suessiales</taxon>
        <taxon>Symbiodiniaceae</taxon>
        <taxon>Durusdinium</taxon>
    </lineage>
</organism>
<keyword evidence="4" id="KW-1185">Reference proteome</keyword>
<proteinExistence type="predicted"/>
<evidence type="ECO:0000256" key="1">
    <source>
        <dbReference type="SAM" id="MobiDB-lite"/>
    </source>
</evidence>
<dbReference type="InterPro" id="IPR001584">
    <property type="entry name" value="Integrase_cat-core"/>
</dbReference>
<dbReference type="InterPro" id="IPR036397">
    <property type="entry name" value="RNaseH_sf"/>
</dbReference>
<evidence type="ECO:0000313" key="4">
    <source>
        <dbReference type="Proteomes" id="UP001642484"/>
    </source>
</evidence>
<name>A0ABP0LGV0_9DINO</name>
<sequence length="2052" mass="226989">MPVASVFAGAAAPEFFPLDGSSEDDDGDGMEPSATTARPGEPYEVEEPELILLETDMDEQRVDAGSTPTGWRPSIPPGLPPRAKEPREAYSRRYANGDPPGHSGPYDASRRNTPGPVPPEPAHQPRSRVPPSDPRGRARPDTVLACLHCGKLHAESEHPTMDPVVEPGPTVDPVFEPDPSPARPIPSRSPTARATFVPPPEEAADKSEGDQVLDLLRKLVKKENGSGGTSSNASWNSLKGPVKGVRYRGGAPPAPPTWKYQANDVRAYERFERKVRLWELQARHWMSRAEAGLALYASLQGEAEQQLEFLDTDRVYSQEGVQYVLDELKAAFQQQAVYVKRHYLHDYEHIARYPQESLRSFVNRYKRCEAALLGIGVNVSLTYDEEARGSRLLDRCRLSSDQQRLILVGTSQKMSFSVVAQALTMQYPDYKPPPPVVQRDGAPKGTSKGRKGSFGTTSSSSTSPHTSTTASSATSYRKGDGKSRFGDGRPRRVFQTITEDQQAEDSSGNHDYINDDDEYLLPDSTDNQIEHAVLAAEHQPDDDEEAGDSAGELDELTRVLTVTAKKLASMNQGRKFRNAPKKSIEQRKQESPCAACGQLGHWAGDNACQVSSKGQKAGKGKGSPDKANKGFDGGKKVFTVNHYTGFDVGDEFGLEDHSPFSPHEVLVVFQNATHVNFKSSKAAHFMILDTACQKSCCGHEWYIEHQKILERNDLHAVLHPQSERFQFGAGEPLVSKTLALLPIGIDKRMCVFGVNILDASIPFLCSLNLMNQMGLQLDLANQTAIIGAFNNHKVPLTKVLGHLALCITDFSMDSHFSTFVHEQCSSCPPHKTEFISFDAPPQHQQMDQEDVSVKTQSSPRMHESPTHTDLSWASLVKRLLRLRKSVWVQMQAAMKIGIIGMNYISKAAASTEEPPKGRMTAVKSKAAKPKKTSQASSSQQPPPELELNLPPPKGQVRERLGQFRSMQGVLPTLEVERRRRRMEVGWLLLKSLAIAAVTLDGSGNSYHGLRGTLGPDGEPGHGLPSGTGATLRDLWSDWDGSAGAFATDSAQAQANIQSSINDIFSRGPWFDCRSTAGLRHLDEQQPEPRPRSEHLRVGVRKQLSGSINKNVKMLENEVYILNKLPNKETLGNKVDLMELYSGEARPKSLAPRYGLTSIQPFELQDGYDLDAPHVRGWVEEGQTRYKPLLLLLGPPCTNWCIFNENLNYKHRMDQLSALRAQERPRVKWSAERCLHQANRGDLFFFENPLKSRIWSEPAVQKLMNHPDTVKVTCDGGAFGAQDEDGYNIIKTYGILTNSKSIANRLARRMTKQEKTFCRPLESKHVTASQVYPIKMVHAILQGLREEARQRDPIRFEPPQMVFYARPIADEGRWREALDMVKKTFGTSANKSVQLNSTSAIYKIVADLVPWELTRVQIAATPAVRRMPTDVLYTHRGLAVVYNDSSIDVESEDLSMIEHPKQRFARPVAHGIFFYGNAEDEPKPVDEAAVPPERHIPGLRTDVNFPNLPPSIPREVQASVARLHINAGHPSRQEMIRLFTMHGAITAQVISCLDHLQCGTCKRTKTPQQPRPAAVPVLTGQFGDRLQMDRFWVRDLSGTNHCFLGVVDMATNYQQAIRLTGNGSNDVYEALRQLWLRPFGHPLMIEGDDDRNFGGVFKERLEANGTHLIIVPGEAHWRIGTIERKNAILRQVAERLIDERGACTGSDLDDIMIASLQDIQILKNGAQQLQQGLWGDERGPGPPADEPVLPEVAHEQAPELADLVMPIVPSAPTPAPAPATPALPTGSMLHEPTQPPAYSPTFKQKNIQINFGAQRTPHGMYEMSHPYAAPSGGNYDALPPEVPQPVLPATDVPVPPDTESVPALLPVPALGEERPVTDQLVTQDPPDVELTLEEQLHRDLNTGEALPKVPRTFASTLMTYADRGRPQQLTLPPDGWDGSPLLELPETSYVFREYVQGKDLRWTPTTVMWADGLTKSEVLGCFLYGWKNRNSQIGKKDSEKGDAEQMVIDHREHEANGSFARMRFPGSEEGEVDGGELCEGAAEANFGSVAPSC</sequence>
<dbReference type="PROSITE" id="PS50994">
    <property type="entry name" value="INTEGRASE"/>
    <property type="match status" value="1"/>
</dbReference>
<feature type="domain" description="Integrase catalytic" evidence="2">
    <location>
        <begin position="1567"/>
        <end position="1749"/>
    </location>
</feature>
<dbReference type="SUPFAM" id="SSF53098">
    <property type="entry name" value="Ribonuclease H-like"/>
    <property type="match status" value="1"/>
</dbReference>